<dbReference type="Gene3D" id="1.25.40.20">
    <property type="entry name" value="Ankyrin repeat-containing domain"/>
    <property type="match status" value="1"/>
</dbReference>
<proteinExistence type="predicted"/>
<reference evidence="2 3" key="1">
    <citation type="journal article" date="2021" name="Elife">
        <title>Chloroplast acquisition without the gene transfer in kleptoplastic sea slugs, Plakobranchus ocellatus.</title>
        <authorList>
            <person name="Maeda T."/>
            <person name="Takahashi S."/>
            <person name="Yoshida T."/>
            <person name="Shimamura S."/>
            <person name="Takaki Y."/>
            <person name="Nagai Y."/>
            <person name="Toyoda A."/>
            <person name="Suzuki Y."/>
            <person name="Arimoto A."/>
            <person name="Ishii H."/>
            <person name="Satoh N."/>
            <person name="Nishiyama T."/>
            <person name="Hasebe M."/>
            <person name="Maruyama T."/>
            <person name="Minagawa J."/>
            <person name="Obokata J."/>
            <person name="Shigenobu S."/>
        </authorList>
    </citation>
    <scope>NUCLEOTIDE SEQUENCE [LARGE SCALE GENOMIC DNA]</scope>
</reference>
<sequence length="265" mass="30107">MVKGFGEPQEETLRLFAFQCNHINKKGMTPLMLAAKRCHTKAVRILLDLGADPNSVTYESGEPHTALSYVLKEIDRNYENFDVACAEELITHNSVTSLPRCCPYFFNMIEYDQRRLVQLMVTHGMVPLCENTQTISRISYLSSLRLHDIQGKLSPLAFALVSNKIAIAQYLTENWFLTPADLVGSMELRHLGSLLERQSQADSLRFMDENLSQPMSLLKLSFVAVSAQLGGVEGREERVRQTKLTDYFKKMLLFEDNNSPTDFTD</sequence>
<evidence type="ECO:0000313" key="3">
    <source>
        <dbReference type="Proteomes" id="UP000735302"/>
    </source>
</evidence>
<accession>A0AAV3YR49</accession>
<dbReference type="SUPFAM" id="SSF48403">
    <property type="entry name" value="Ankyrin repeat"/>
    <property type="match status" value="1"/>
</dbReference>
<gene>
    <name evidence="2" type="ORF">PoB_001173500</name>
</gene>
<organism evidence="2 3">
    <name type="scientific">Plakobranchus ocellatus</name>
    <dbReference type="NCBI Taxonomy" id="259542"/>
    <lineage>
        <taxon>Eukaryota</taxon>
        <taxon>Metazoa</taxon>
        <taxon>Spiralia</taxon>
        <taxon>Lophotrochozoa</taxon>
        <taxon>Mollusca</taxon>
        <taxon>Gastropoda</taxon>
        <taxon>Heterobranchia</taxon>
        <taxon>Euthyneura</taxon>
        <taxon>Panpulmonata</taxon>
        <taxon>Sacoglossa</taxon>
        <taxon>Placobranchoidea</taxon>
        <taxon>Plakobranchidae</taxon>
        <taxon>Plakobranchus</taxon>
    </lineage>
</organism>
<evidence type="ECO:0000256" key="1">
    <source>
        <dbReference type="PROSITE-ProRule" id="PRU00023"/>
    </source>
</evidence>
<comment type="caution">
    <text evidence="2">The sequence shown here is derived from an EMBL/GenBank/DDBJ whole genome shotgun (WGS) entry which is preliminary data.</text>
</comment>
<feature type="repeat" description="ANK" evidence="1">
    <location>
        <begin position="26"/>
        <end position="58"/>
    </location>
</feature>
<dbReference type="SMART" id="SM00248">
    <property type="entry name" value="ANK"/>
    <property type="match status" value="1"/>
</dbReference>
<name>A0AAV3YR49_9GAST</name>
<dbReference type="EMBL" id="BLXT01001388">
    <property type="protein sequence ID" value="GFN85229.1"/>
    <property type="molecule type" value="Genomic_DNA"/>
</dbReference>
<evidence type="ECO:0000313" key="2">
    <source>
        <dbReference type="EMBL" id="GFN85229.1"/>
    </source>
</evidence>
<dbReference type="Pfam" id="PF00023">
    <property type="entry name" value="Ank"/>
    <property type="match status" value="1"/>
</dbReference>
<keyword evidence="1" id="KW-0040">ANK repeat</keyword>
<dbReference type="PROSITE" id="PS50297">
    <property type="entry name" value="ANK_REP_REGION"/>
    <property type="match status" value="1"/>
</dbReference>
<keyword evidence="3" id="KW-1185">Reference proteome</keyword>
<dbReference type="PROSITE" id="PS50088">
    <property type="entry name" value="ANK_REPEAT"/>
    <property type="match status" value="1"/>
</dbReference>
<dbReference type="Proteomes" id="UP000735302">
    <property type="component" value="Unassembled WGS sequence"/>
</dbReference>
<dbReference type="InterPro" id="IPR002110">
    <property type="entry name" value="Ankyrin_rpt"/>
</dbReference>
<dbReference type="AlphaFoldDB" id="A0AAV3YR49"/>
<dbReference type="InterPro" id="IPR036770">
    <property type="entry name" value="Ankyrin_rpt-contain_sf"/>
</dbReference>
<protein>
    <submittedName>
        <fullName evidence="2">Uncharacterized protein</fullName>
    </submittedName>
</protein>